<name>B6SH88_MAIZE</name>
<organism evidence="1">
    <name type="scientific">Zea mays</name>
    <name type="common">Maize</name>
    <dbReference type="NCBI Taxonomy" id="4577"/>
    <lineage>
        <taxon>Eukaryota</taxon>
        <taxon>Viridiplantae</taxon>
        <taxon>Streptophyta</taxon>
        <taxon>Embryophyta</taxon>
        <taxon>Tracheophyta</taxon>
        <taxon>Spermatophyta</taxon>
        <taxon>Magnoliopsida</taxon>
        <taxon>Liliopsida</taxon>
        <taxon>Poales</taxon>
        <taxon>Poaceae</taxon>
        <taxon>PACMAD clade</taxon>
        <taxon>Panicoideae</taxon>
        <taxon>Andropogonodae</taxon>
        <taxon>Andropogoneae</taxon>
        <taxon>Tripsacinae</taxon>
        <taxon>Zea</taxon>
    </lineage>
</organism>
<dbReference type="EMBL" id="EU952103">
    <property type="protein sequence ID" value="ACG24221.1"/>
    <property type="molecule type" value="mRNA"/>
</dbReference>
<reference evidence="1" key="1">
    <citation type="journal article" date="2009" name="Plant Mol. Biol.">
        <title>Insights into corn genes derived from large-scale cDNA sequencing.</title>
        <authorList>
            <person name="Alexandrov N.N."/>
            <person name="Brover V.V."/>
            <person name="Freidin S."/>
            <person name="Troukhan M.E."/>
            <person name="Tatarinova T.V."/>
            <person name="Zhang H."/>
            <person name="Swaller T.J."/>
            <person name="Lu Y.P."/>
            <person name="Bouck J."/>
            <person name="Flavell R.B."/>
            <person name="Feldmann K.A."/>
        </authorList>
    </citation>
    <scope>NUCLEOTIDE SEQUENCE</scope>
</reference>
<sequence length="69" mass="8043">MLLCWIKKMPKLNFEVAKPCTQNRSFVVEAPCELRYLQLYTIECSSNLKLQLLLQLLLAYFVFPISNAC</sequence>
<dbReference type="AlphaFoldDB" id="B6SH88"/>
<protein>
    <submittedName>
        <fullName evidence="1">Uncharacterized protein</fullName>
    </submittedName>
</protein>
<evidence type="ECO:0000313" key="1">
    <source>
        <dbReference type="EMBL" id="ACG24221.1"/>
    </source>
</evidence>
<accession>B6SH88</accession>
<proteinExistence type="evidence at transcript level"/>